<dbReference type="GO" id="GO:0006574">
    <property type="term" value="P:L-valine catabolic process"/>
    <property type="evidence" value="ECO:0007669"/>
    <property type="project" value="TreeGrafter"/>
</dbReference>
<keyword evidence="5" id="KW-0560">Oxidoreductase</keyword>
<evidence type="ECO:0000256" key="1">
    <source>
        <dbReference type="ARBA" id="ARBA00005109"/>
    </source>
</evidence>
<dbReference type="Proteomes" id="UP000757232">
    <property type="component" value="Unassembled WGS sequence"/>
</dbReference>
<evidence type="ECO:0000313" key="11">
    <source>
        <dbReference type="EMBL" id="OCB86891.1"/>
    </source>
</evidence>
<evidence type="ECO:0000313" key="12">
    <source>
        <dbReference type="Proteomes" id="UP000757232"/>
    </source>
</evidence>
<dbReference type="GO" id="GO:0005739">
    <property type="term" value="C:mitochondrion"/>
    <property type="evidence" value="ECO:0007669"/>
    <property type="project" value="TreeGrafter"/>
</dbReference>
<dbReference type="PIRSF" id="PIRSF000103">
    <property type="entry name" value="HIBADH"/>
    <property type="match status" value="1"/>
</dbReference>
<dbReference type="Pfam" id="PF14833">
    <property type="entry name" value="NAD_binding_11"/>
    <property type="match status" value="1"/>
</dbReference>
<dbReference type="GO" id="GO:0008442">
    <property type="term" value="F:3-hydroxyisobutyrate dehydrogenase activity"/>
    <property type="evidence" value="ECO:0007669"/>
    <property type="project" value="UniProtKB-EC"/>
</dbReference>
<keyword evidence="12" id="KW-1185">Reference proteome</keyword>
<evidence type="ECO:0000256" key="8">
    <source>
        <dbReference type="PIRSR" id="PIRSR000103-1"/>
    </source>
</evidence>
<dbReference type="GO" id="GO:0051287">
    <property type="term" value="F:NAD binding"/>
    <property type="evidence" value="ECO:0007669"/>
    <property type="project" value="InterPro"/>
</dbReference>
<evidence type="ECO:0000256" key="4">
    <source>
        <dbReference type="ARBA" id="ARBA00022456"/>
    </source>
</evidence>
<dbReference type="AlphaFoldDB" id="A0A9Q5HVQ2"/>
<reference evidence="11" key="1">
    <citation type="submission" date="2016-06" db="EMBL/GenBank/DDBJ databases">
        <title>Draft Genome sequence of the fungus Inonotus baumii.</title>
        <authorList>
            <person name="Zhu H."/>
            <person name="Lin W."/>
        </authorList>
    </citation>
    <scope>NUCLEOTIDE SEQUENCE</scope>
    <source>
        <strain evidence="11">821</strain>
    </source>
</reference>
<dbReference type="InterPro" id="IPR008927">
    <property type="entry name" value="6-PGluconate_DH-like_C_sf"/>
</dbReference>
<dbReference type="InterPro" id="IPR036291">
    <property type="entry name" value="NAD(P)-bd_dom_sf"/>
</dbReference>
<accession>A0A9Q5HVQ2</accession>
<dbReference type="EMBL" id="LNZH02000198">
    <property type="protein sequence ID" value="OCB86891.1"/>
    <property type="molecule type" value="Genomic_DNA"/>
</dbReference>
<comment type="pathway">
    <text evidence="1">Amino-acid degradation; L-valine degradation.</text>
</comment>
<protein>
    <recommendedName>
        <fullName evidence="3">3-hydroxyisobutyrate dehydrogenase</fullName>
        <ecNumber evidence="3">1.1.1.31</ecNumber>
    </recommendedName>
</protein>
<dbReference type="OrthoDB" id="435038at2759"/>
<dbReference type="SUPFAM" id="SSF51735">
    <property type="entry name" value="NAD(P)-binding Rossmann-fold domains"/>
    <property type="match status" value="1"/>
</dbReference>
<comment type="catalytic activity">
    <reaction evidence="7">
        <text>3-hydroxy-2-methylpropanoate + NAD(+) = 2-methyl-3-oxopropanoate + NADH + H(+)</text>
        <dbReference type="Rhea" id="RHEA:17681"/>
        <dbReference type="ChEBI" id="CHEBI:11805"/>
        <dbReference type="ChEBI" id="CHEBI:15378"/>
        <dbReference type="ChEBI" id="CHEBI:57540"/>
        <dbReference type="ChEBI" id="CHEBI:57700"/>
        <dbReference type="ChEBI" id="CHEBI:57945"/>
        <dbReference type="EC" id="1.1.1.31"/>
    </reaction>
</comment>
<keyword evidence="4" id="KW-0101">Branched-chain amino acid catabolism</keyword>
<dbReference type="PANTHER" id="PTHR22981:SF81">
    <property type="entry name" value="DEHYDROGENASE, PUTATIVE-RELATED"/>
    <property type="match status" value="1"/>
</dbReference>
<feature type="domain" description="6-phosphogluconate dehydrogenase NADP-binding" evidence="9">
    <location>
        <begin position="11"/>
        <end position="163"/>
    </location>
</feature>
<name>A0A9Q5HVQ2_SANBA</name>
<comment type="caution">
    <text evidence="11">The sequence shown here is derived from an EMBL/GenBank/DDBJ whole genome shotgun (WGS) entry which is preliminary data.</text>
</comment>
<dbReference type="InterPro" id="IPR006115">
    <property type="entry name" value="6PGDH_NADP-bd"/>
</dbReference>
<evidence type="ECO:0000256" key="5">
    <source>
        <dbReference type="ARBA" id="ARBA00023002"/>
    </source>
</evidence>
<evidence type="ECO:0000256" key="7">
    <source>
        <dbReference type="ARBA" id="ARBA00049197"/>
    </source>
</evidence>
<dbReference type="Gene3D" id="1.10.1040.10">
    <property type="entry name" value="N-(1-d-carboxylethyl)-l-norvaline Dehydrogenase, domain 2"/>
    <property type="match status" value="1"/>
</dbReference>
<dbReference type="GO" id="GO:0050661">
    <property type="term" value="F:NADP binding"/>
    <property type="evidence" value="ECO:0007669"/>
    <property type="project" value="InterPro"/>
</dbReference>
<dbReference type="InterPro" id="IPR015815">
    <property type="entry name" value="HIBADH-related"/>
</dbReference>
<keyword evidence="6" id="KW-0520">NAD</keyword>
<dbReference type="Pfam" id="PF03446">
    <property type="entry name" value="NAD_binding_2"/>
    <property type="match status" value="1"/>
</dbReference>
<feature type="active site" evidence="8">
    <location>
        <position position="172"/>
    </location>
</feature>
<dbReference type="EC" id="1.1.1.31" evidence="3"/>
<evidence type="ECO:0000259" key="9">
    <source>
        <dbReference type="Pfam" id="PF03446"/>
    </source>
</evidence>
<evidence type="ECO:0000259" key="10">
    <source>
        <dbReference type="Pfam" id="PF14833"/>
    </source>
</evidence>
<dbReference type="InterPro" id="IPR013328">
    <property type="entry name" value="6PGD_dom2"/>
</dbReference>
<comment type="similarity">
    <text evidence="2">Belongs to the HIBADH-related family. 3-hydroxyisobutyrate dehydrogenase subfamily.</text>
</comment>
<dbReference type="FunFam" id="1.10.1040.10:FF:000006">
    <property type="entry name" value="3-hydroxyisobutyrate dehydrogenase"/>
    <property type="match status" value="1"/>
</dbReference>
<evidence type="ECO:0000256" key="3">
    <source>
        <dbReference type="ARBA" id="ARBA00012991"/>
    </source>
</evidence>
<dbReference type="PANTHER" id="PTHR22981">
    <property type="entry name" value="3-HYDROXYISOBUTYRATE DEHYDROGENASE-RELATED"/>
    <property type="match status" value="1"/>
</dbReference>
<dbReference type="InterPro" id="IPR029154">
    <property type="entry name" value="HIBADH-like_NADP-bd"/>
</dbReference>
<sequence length="298" mass="31758">MALNLRRALPTSTKLCIYDIVPTILENFEDSATTHDLGEVVICKDTREVAANSDITISIVPEGKQVREVFFDENSGILTGPLGDKTFVDCSTIDPATSRAVAEAISKNSPSACFYDAPVSGGVHGAEAGTLSFLAGASDGDAHFQQYVKPILQLMGKNVFCIGAQSQGLVAKLCNNYLSGICAIATAEAMNIGMRHGIDKHLLSEVFKKSTGGNWQNANMNPVPGVCPNAVTSKGYKGGFKVQMMVKDFNLALATAKEANAKLVLGDSALAAYKATSEDPRCKDLDNRVVYRWLGGKE</sequence>
<evidence type="ECO:0000256" key="2">
    <source>
        <dbReference type="ARBA" id="ARBA00006013"/>
    </source>
</evidence>
<dbReference type="Gene3D" id="3.40.50.720">
    <property type="entry name" value="NAD(P)-binding Rossmann-like Domain"/>
    <property type="match status" value="1"/>
</dbReference>
<proteinExistence type="inferred from homology"/>
<feature type="domain" description="3-hydroxyisobutyrate dehydrogenase-like NAD-binding" evidence="10">
    <location>
        <begin position="167"/>
        <end position="293"/>
    </location>
</feature>
<organism evidence="11 12">
    <name type="scientific">Sanghuangporus baumii</name>
    <name type="common">Phellinus baumii</name>
    <dbReference type="NCBI Taxonomy" id="108892"/>
    <lineage>
        <taxon>Eukaryota</taxon>
        <taxon>Fungi</taxon>
        <taxon>Dikarya</taxon>
        <taxon>Basidiomycota</taxon>
        <taxon>Agaricomycotina</taxon>
        <taxon>Agaricomycetes</taxon>
        <taxon>Hymenochaetales</taxon>
        <taxon>Hymenochaetaceae</taxon>
        <taxon>Sanghuangporus</taxon>
    </lineage>
</organism>
<dbReference type="SUPFAM" id="SSF48179">
    <property type="entry name" value="6-phosphogluconate dehydrogenase C-terminal domain-like"/>
    <property type="match status" value="1"/>
</dbReference>
<evidence type="ECO:0000256" key="6">
    <source>
        <dbReference type="ARBA" id="ARBA00023027"/>
    </source>
</evidence>
<gene>
    <name evidence="11" type="ORF">A7U60_g6064</name>
</gene>